<dbReference type="RefSeq" id="WP_247629023.1">
    <property type="nucleotide sequence ID" value="NZ_JAHWXN010000001.1"/>
</dbReference>
<name>A0ABT0FC24_9MICO</name>
<sequence length="274" mass="31021">MINEVNSRTAEEELQQGDVLELATGEGTPWNRHLLVVTADCDLAYNKHSGRITCIPLLSPNEYLLEIYFPEQHGILQKTHVEAFKAALSEAGLRPPSNERLVAWCNEVDDPTEVSLAYEVPPPTTQLLQDACEGIRIATRRWTTVQNATTDLVRSQNLIQTGRKPDSLLKEAKKAIKQRFTQPRGDSLFLNAIAPGYEEGYFAYLRHIEQVWEQSITLVPSRAAGGYRRIGALSERFSHAVVQRFAMVFMPIGLPDEYEETRNAYAERLEEQLH</sequence>
<dbReference type="EMBL" id="JAHWXN010000001">
    <property type="protein sequence ID" value="MCK2035608.1"/>
    <property type="molecule type" value="Genomic_DNA"/>
</dbReference>
<reference evidence="1 2" key="1">
    <citation type="submission" date="2021-06" db="EMBL/GenBank/DDBJ databases">
        <title>Genome-based taxonomic framework of Microbacterium strains isolated from marine environment, the description of four new species and reclassification of four preexisting species.</title>
        <authorList>
            <person name="Lee S.D."/>
            <person name="Kim S.-M."/>
            <person name="Byeon Y.-S."/>
            <person name="Yang H.L."/>
            <person name="Kim I.S."/>
        </authorList>
    </citation>
    <scope>NUCLEOTIDE SEQUENCE [LARGE SCALE GENOMIC DNA]</scope>
    <source>
        <strain evidence="1 2">SSW1-49</strain>
    </source>
</reference>
<proteinExistence type="predicted"/>
<gene>
    <name evidence="1" type="ORF">KZC51_05590</name>
</gene>
<evidence type="ECO:0000313" key="1">
    <source>
        <dbReference type="EMBL" id="MCK2035608.1"/>
    </source>
</evidence>
<evidence type="ECO:0000313" key="2">
    <source>
        <dbReference type="Proteomes" id="UP001300096"/>
    </source>
</evidence>
<protein>
    <submittedName>
        <fullName evidence="1">Uncharacterized protein</fullName>
    </submittedName>
</protein>
<keyword evidence="2" id="KW-1185">Reference proteome</keyword>
<comment type="caution">
    <text evidence="1">The sequence shown here is derived from an EMBL/GenBank/DDBJ whole genome shotgun (WGS) entry which is preliminary data.</text>
</comment>
<dbReference type="Proteomes" id="UP001300096">
    <property type="component" value="Unassembled WGS sequence"/>
</dbReference>
<organism evidence="1 2">
    <name type="scientific">Microbacterium croceum</name>
    <dbReference type="NCBI Taxonomy" id="2851645"/>
    <lineage>
        <taxon>Bacteria</taxon>
        <taxon>Bacillati</taxon>
        <taxon>Actinomycetota</taxon>
        <taxon>Actinomycetes</taxon>
        <taxon>Micrococcales</taxon>
        <taxon>Microbacteriaceae</taxon>
        <taxon>Microbacterium</taxon>
    </lineage>
</organism>
<accession>A0ABT0FC24</accession>